<name>A0A9R1R977_TRITD</name>
<evidence type="ECO:0000256" key="1">
    <source>
        <dbReference type="SAM" id="Coils"/>
    </source>
</evidence>
<evidence type="ECO:0000313" key="2">
    <source>
        <dbReference type="EMBL" id="VAH32900.1"/>
    </source>
</evidence>
<dbReference type="PANTHER" id="PTHR33735:SF9">
    <property type="entry name" value="OS04G0450600 PROTEIN"/>
    <property type="match status" value="1"/>
</dbReference>
<accession>A0A9R1R977</accession>
<dbReference type="Gramene" id="TRITD2Av1G193780.1">
    <property type="protein sequence ID" value="TRITD2Av1G193780.1"/>
    <property type="gene ID" value="TRITD2Av1G193780"/>
</dbReference>
<keyword evidence="1" id="KW-0175">Coiled coil</keyword>
<sequence length="208" mass="22599">MAILISCVTSKALALHTSEDFRQQRSTGISVSSVRRPIHIGLTTKPRGISLPIRRATQIPAVGGDPGELLVLGANLPTPDFSSCCELLRVTWLVGAFFLAAPAYWRFRALEDKAEQTAEATIEMVEKVAEAAERIADDVSEAFPGNERLKKAASSVKAVADEIEKDVDKAEALLHKVRPSQLPTSSNLLLARLSFRYSVVPPRSNYGS</sequence>
<evidence type="ECO:0000313" key="3">
    <source>
        <dbReference type="Proteomes" id="UP000324705"/>
    </source>
</evidence>
<reference evidence="2 3" key="1">
    <citation type="submission" date="2017-09" db="EMBL/GenBank/DDBJ databases">
        <authorList>
            <consortium name="International Durum Wheat Genome Sequencing Consortium (IDWGSC)"/>
            <person name="Milanesi L."/>
        </authorList>
    </citation>
    <scope>NUCLEOTIDE SEQUENCE [LARGE SCALE GENOMIC DNA]</scope>
    <source>
        <strain evidence="3">cv. Svevo</strain>
    </source>
</reference>
<keyword evidence="3" id="KW-1185">Reference proteome</keyword>
<organism evidence="2 3">
    <name type="scientific">Triticum turgidum subsp. durum</name>
    <name type="common">Durum wheat</name>
    <name type="synonym">Triticum durum</name>
    <dbReference type="NCBI Taxonomy" id="4567"/>
    <lineage>
        <taxon>Eukaryota</taxon>
        <taxon>Viridiplantae</taxon>
        <taxon>Streptophyta</taxon>
        <taxon>Embryophyta</taxon>
        <taxon>Tracheophyta</taxon>
        <taxon>Spermatophyta</taxon>
        <taxon>Magnoliopsida</taxon>
        <taxon>Liliopsida</taxon>
        <taxon>Poales</taxon>
        <taxon>Poaceae</taxon>
        <taxon>BOP clade</taxon>
        <taxon>Pooideae</taxon>
        <taxon>Triticodae</taxon>
        <taxon>Triticeae</taxon>
        <taxon>Triticinae</taxon>
        <taxon>Triticum</taxon>
    </lineage>
</organism>
<feature type="coiled-coil region" evidence="1">
    <location>
        <begin position="146"/>
        <end position="173"/>
    </location>
</feature>
<dbReference type="PANTHER" id="PTHR33735">
    <property type="entry name" value="EXPRESSED PROTEIN"/>
    <property type="match status" value="1"/>
</dbReference>
<dbReference type="AlphaFoldDB" id="A0A9R1R977"/>
<proteinExistence type="predicted"/>
<dbReference type="Proteomes" id="UP000324705">
    <property type="component" value="Chromosome 2A"/>
</dbReference>
<protein>
    <submittedName>
        <fullName evidence="2">Uncharacterized protein</fullName>
    </submittedName>
</protein>
<dbReference type="EMBL" id="LT934113">
    <property type="protein sequence ID" value="VAH32900.1"/>
    <property type="molecule type" value="Genomic_DNA"/>
</dbReference>
<gene>
    <name evidence="2" type="ORF">TRITD_2Av1G193780</name>
</gene>